<name>A0A9P9IBZ6_9HYPO</name>
<dbReference type="PRINTS" id="PR00480">
    <property type="entry name" value="ASTACIN"/>
</dbReference>
<feature type="active site" evidence="4">
    <location>
        <position position="220"/>
    </location>
</feature>
<dbReference type="InterPro" id="IPR024079">
    <property type="entry name" value="MetalloPept_cat_dom_sf"/>
</dbReference>
<proteinExistence type="predicted"/>
<dbReference type="PANTHER" id="PTHR10127:SF850">
    <property type="entry name" value="METALLOENDOPEPTIDASE"/>
    <property type="match status" value="1"/>
</dbReference>
<dbReference type="PROSITE" id="PS51864">
    <property type="entry name" value="ASTACIN"/>
    <property type="match status" value="1"/>
</dbReference>
<comment type="cofactor">
    <cofactor evidence="4 5">
        <name>Zn(2+)</name>
        <dbReference type="ChEBI" id="CHEBI:29105"/>
    </cofactor>
    <text evidence="4 5">Binds 1 zinc ion per subunit.</text>
</comment>
<keyword evidence="8" id="KW-1185">Reference proteome</keyword>
<dbReference type="Pfam" id="PF01400">
    <property type="entry name" value="Astacin"/>
    <property type="match status" value="1"/>
</dbReference>
<dbReference type="GO" id="GO:0004222">
    <property type="term" value="F:metalloendopeptidase activity"/>
    <property type="evidence" value="ECO:0007669"/>
    <property type="project" value="UniProtKB-UniRule"/>
</dbReference>
<keyword evidence="2" id="KW-0677">Repeat</keyword>
<evidence type="ECO:0000256" key="5">
    <source>
        <dbReference type="RuleBase" id="RU361183"/>
    </source>
</evidence>
<accession>A0A9P9IBZ6</accession>
<dbReference type="GO" id="GO:0008270">
    <property type="term" value="F:zinc ion binding"/>
    <property type="evidence" value="ECO:0007669"/>
    <property type="project" value="UniProtKB-UniRule"/>
</dbReference>
<evidence type="ECO:0000313" key="7">
    <source>
        <dbReference type="EMBL" id="KAH7113930.1"/>
    </source>
</evidence>
<feature type="binding site" evidence="4">
    <location>
        <position position="229"/>
    </location>
    <ligand>
        <name>Zn(2+)</name>
        <dbReference type="ChEBI" id="CHEBI:29105"/>
        <note>catalytic</note>
    </ligand>
</feature>
<dbReference type="InterPro" id="IPR001506">
    <property type="entry name" value="Peptidase_M12A"/>
</dbReference>
<dbReference type="Gene3D" id="3.40.390.10">
    <property type="entry name" value="Collagenase (Catalytic Domain)"/>
    <property type="match status" value="1"/>
</dbReference>
<keyword evidence="4 5" id="KW-0645">Protease</keyword>
<reference evidence="7" key="1">
    <citation type="journal article" date="2021" name="Nat. Commun.">
        <title>Genetic determinants of endophytism in the Arabidopsis root mycobiome.</title>
        <authorList>
            <person name="Mesny F."/>
            <person name="Miyauchi S."/>
            <person name="Thiergart T."/>
            <person name="Pickel B."/>
            <person name="Atanasova L."/>
            <person name="Karlsson M."/>
            <person name="Huettel B."/>
            <person name="Barry K.W."/>
            <person name="Haridas S."/>
            <person name="Chen C."/>
            <person name="Bauer D."/>
            <person name="Andreopoulos W."/>
            <person name="Pangilinan J."/>
            <person name="LaButti K."/>
            <person name="Riley R."/>
            <person name="Lipzen A."/>
            <person name="Clum A."/>
            <person name="Drula E."/>
            <person name="Henrissat B."/>
            <person name="Kohler A."/>
            <person name="Grigoriev I.V."/>
            <person name="Martin F.M."/>
            <person name="Hacquard S."/>
        </authorList>
    </citation>
    <scope>NUCLEOTIDE SEQUENCE</scope>
    <source>
        <strain evidence="7">MPI-CAGE-AT-0021</strain>
    </source>
</reference>
<keyword evidence="3" id="KW-1015">Disulfide bond</keyword>
<protein>
    <recommendedName>
        <fullName evidence="5">Metalloendopeptidase</fullName>
        <ecNumber evidence="5">3.4.24.-</ecNumber>
    </recommendedName>
</protein>
<dbReference type="EC" id="3.4.24.-" evidence="5"/>
<dbReference type="SMART" id="SM00235">
    <property type="entry name" value="ZnMc"/>
    <property type="match status" value="1"/>
</dbReference>
<evidence type="ECO:0000256" key="2">
    <source>
        <dbReference type="ARBA" id="ARBA00022737"/>
    </source>
</evidence>
<organism evidence="7 8">
    <name type="scientific">Dactylonectria estremocensis</name>
    <dbReference type="NCBI Taxonomy" id="1079267"/>
    <lineage>
        <taxon>Eukaryota</taxon>
        <taxon>Fungi</taxon>
        <taxon>Dikarya</taxon>
        <taxon>Ascomycota</taxon>
        <taxon>Pezizomycotina</taxon>
        <taxon>Sordariomycetes</taxon>
        <taxon>Hypocreomycetidae</taxon>
        <taxon>Hypocreales</taxon>
        <taxon>Nectriaceae</taxon>
        <taxon>Dactylonectria</taxon>
    </lineage>
</organism>
<dbReference type="GO" id="GO:0006508">
    <property type="term" value="P:proteolysis"/>
    <property type="evidence" value="ECO:0007669"/>
    <property type="project" value="UniProtKB-KW"/>
</dbReference>
<feature type="binding site" evidence="4">
    <location>
        <position position="219"/>
    </location>
    <ligand>
        <name>Zn(2+)</name>
        <dbReference type="ChEBI" id="CHEBI:29105"/>
        <note>catalytic</note>
    </ligand>
</feature>
<dbReference type="Pfam" id="PF13948">
    <property type="entry name" value="DUF4215"/>
    <property type="match status" value="1"/>
</dbReference>
<evidence type="ECO:0000259" key="6">
    <source>
        <dbReference type="PROSITE" id="PS51864"/>
    </source>
</evidence>
<gene>
    <name evidence="7" type="ORF">B0J13DRAFT_533708</name>
</gene>
<dbReference type="PANTHER" id="PTHR10127">
    <property type="entry name" value="DISCOIDIN, CUB, EGF, LAMININ , AND ZINC METALLOPROTEASE DOMAIN CONTAINING"/>
    <property type="match status" value="1"/>
</dbReference>
<keyword evidence="4 5" id="KW-0862">Zinc</keyword>
<feature type="domain" description="Peptidase M12A" evidence="6">
    <location>
        <begin position="116"/>
        <end position="340"/>
    </location>
</feature>
<dbReference type="InterPro" id="IPR011936">
    <property type="entry name" value="Myxo_disulph_rpt"/>
</dbReference>
<dbReference type="Proteomes" id="UP000717696">
    <property type="component" value="Unassembled WGS sequence"/>
</dbReference>
<keyword evidence="4 5" id="KW-0378">Hydrolase</keyword>
<feature type="binding site" evidence="4">
    <location>
        <position position="223"/>
    </location>
    <ligand>
        <name>Zn(2+)</name>
        <dbReference type="ChEBI" id="CHEBI:29105"/>
        <note>catalytic</note>
    </ligand>
</feature>
<keyword evidence="1" id="KW-0732">Signal</keyword>
<keyword evidence="4 5" id="KW-0482">Metalloprotease</keyword>
<dbReference type="AlphaFoldDB" id="A0A9P9IBZ6"/>
<evidence type="ECO:0000256" key="3">
    <source>
        <dbReference type="ARBA" id="ARBA00023157"/>
    </source>
</evidence>
<comment type="caution">
    <text evidence="7">The sequence shown here is derived from an EMBL/GenBank/DDBJ whole genome shotgun (WGS) entry which is preliminary data.</text>
</comment>
<dbReference type="SUPFAM" id="SSF55486">
    <property type="entry name" value="Metalloproteases ('zincins'), catalytic domain"/>
    <property type="match status" value="1"/>
</dbReference>
<dbReference type="InterPro" id="IPR006026">
    <property type="entry name" value="Peptidase_Metallo"/>
</dbReference>
<evidence type="ECO:0000256" key="1">
    <source>
        <dbReference type="ARBA" id="ARBA00022729"/>
    </source>
</evidence>
<keyword evidence="4 5" id="KW-0479">Metal-binding</keyword>
<dbReference type="EMBL" id="JAGMUU010000044">
    <property type="protein sequence ID" value="KAH7113930.1"/>
    <property type="molecule type" value="Genomic_DNA"/>
</dbReference>
<dbReference type="OrthoDB" id="291007at2759"/>
<comment type="caution">
    <text evidence="4">Lacks conserved residue(s) required for the propagation of feature annotation.</text>
</comment>
<evidence type="ECO:0000313" key="8">
    <source>
        <dbReference type="Proteomes" id="UP000717696"/>
    </source>
</evidence>
<sequence>MNLPNSPVNMLKINIFLQAAASILFYGLVGAQNHSAPTNSSLTFVNPPRNLTTIEIYVQPNPMSFNGSDNAFAVQVQQVSYFVKDGYAVIDGDVLFGTEADIEAAAVDAQSSKRAASVFKLANGNKWPKGEIKYRWETTPNNKVRSDWEGAIKLWTDRLPFLKFEEVDKGMPNNKMEVGVVNLRIQTGGNACFSPIGMSASAKDSVIILDDCGVLTTAHELGHTLGLYHEQQRPDRDDYIEIHCENLIPDQFGEKAVCDDDVCRGWGCAFRKLGEAEVDWSGAYDTESIMHYGESDFSYDWYNVPVLVGKGNVKLHRGFSAHPSLLDVGRLCDIYGEDCRGICGDGILAPANGEECDDGNNIDGDGCSANCTKESTGAYCGDGIVRPGEECDDGNNVDGDGCSATCTIEAQPGHCGDGIIQADEECDEGADNGSPTCSLTCKRPSNSVCNSTCNPSPGSNQCHMTASCIAVASSLNHYCACAPGYRADDASVQFRLNWPGQEGRVFVRPGVACNQLCDEWTLGSDGCKEVIVQDECY</sequence>
<evidence type="ECO:0000256" key="4">
    <source>
        <dbReference type="PROSITE-ProRule" id="PRU01211"/>
    </source>
</evidence>
<dbReference type="NCBIfam" id="TIGR02232">
    <property type="entry name" value="myxo_disulf_rpt"/>
    <property type="match status" value="2"/>
</dbReference>